<sequence length="200" mass="22776">MRWVWITIFVVFCFVVLLNGSFEKVQVNFENPVVKNPITQIYLLNRVYDTVFEVLVFSLAVFGVSLHMAYLPTPEEIKGISDVTIRIFARFIAFFLLVGSLYLALEGHVSPGGGFSAGVAGGTALALIAMVEDFENFERKFERTRAYFLEKFIMIVFLFLVVLILPGRNLIVPANMVVYLKVMLGSWIIVYYFIKHRGLL</sequence>
<keyword evidence="6 7" id="KW-0472">Membrane</keyword>
<evidence type="ECO:0000256" key="3">
    <source>
        <dbReference type="ARBA" id="ARBA00022475"/>
    </source>
</evidence>
<feature type="transmembrane region" description="Helical" evidence="7">
    <location>
        <begin position="152"/>
        <end position="171"/>
    </location>
</feature>
<feature type="domain" description="Na+/H+ antiporter MnhB subunit-related protein" evidence="8">
    <location>
        <begin position="85"/>
        <end position="167"/>
    </location>
</feature>
<dbReference type="PANTHER" id="PTHR33932:SF4">
    <property type="entry name" value="NA(+)_H(+) ANTIPORTER SUBUNIT B"/>
    <property type="match status" value="1"/>
</dbReference>
<accession>A0A101EPM7</accession>
<evidence type="ECO:0000313" key="9">
    <source>
        <dbReference type="EMBL" id="KUK22543.1"/>
    </source>
</evidence>
<gene>
    <name evidence="9" type="ORF">XD57_1360</name>
</gene>
<dbReference type="Proteomes" id="UP000058636">
    <property type="component" value="Unassembled WGS sequence"/>
</dbReference>
<evidence type="ECO:0000256" key="2">
    <source>
        <dbReference type="ARBA" id="ARBA00009425"/>
    </source>
</evidence>
<dbReference type="OMA" id="VFIRYRG"/>
<evidence type="ECO:0000256" key="4">
    <source>
        <dbReference type="ARBA" id="ARBA00022692"/>
    </source>
</evidence>
<evidence type="ECO:0000313" key="10">
    <source>
        <dbReference type="Proteomes" id="UP000058636"/>
    </source>
</evidence>
<keyword evidence="5 7" id="KW-1133">Transmembrane helix</keyword>
<evidence type="ECO:0000259" key="8">
    <source>
        <dbReference type="Pfam" id="PF04039"/>
    </source>
</evidence>
<organism evidence="9 10">
    <name type="scientific">Thermotoga petrophila</name>
    <dbReference type="NCBI Taxonomy" id="93929"/>
    <lineage>
        <taxon>Bacteria</taxon>
        <taxon>Thermotogati</taxon>
        <taxon>Thermotogota</taxon>
        <taxon>Thermotogae</taxon>
        <taxon>Thermotogales</taxon>
        <taxon>Thermotogaceae</taxon>
        <taxon>Thermotoga</taxon>
    </lineage>
</organism>
<feature type="transmembrane region" description="Helical" evidence="7">
    <location>
        <begin position="83"/>
        <end position="105"/>
    </location>
</feature>
<dbReference type="PATRIC" id="fig|93930.3.peg.402"/>
<dbReference type="InterPro" id="IPR050622">
    <property type="entry name" value="CPA3_antiporter_subunitB"/>
</dbReference>
<dbReference type="InterPro" id="IPR007182">
    <property type="entry name" value="MnhB"/>
</dbReference>
<feature type="transmembrane region" description="Helical" evidence="7">
    <location>
        <begin position="177"/>
        <end position="194"/>
    </location>
</feature>
<feature type="transmembrane region" description="Helical" evidence="7">
    <location>
        <begin position="111"/>
        <end position="131"/>
    </location>
</feature>
<evidence type="ECO:0000256" key="6">
    <source>
        <dbReference type="ARBA" id="ARBA00023136"/>
    </source>
</evidence>
<feature type="transmembrane region" description="Helical" evidence="7">
    <location>
        <begin position="47"/>
        <end position="71"/>
    </location>
</feature>
<keyword evidence="3" id="KW-1003">Cell membrane</keyword>
<evidence type="ECO:0000256" key="5">
    <source>
        <dbReference type="ARBA" id="ARBA00022989"/>
    </source>
</evidence>
<comment type="subcellular location">
    <subcellularLocation>
        <location evidence="1">Cell membrane</location>
        <topology evidence="1">Multi-pass membrane protein</topology>
    </subcellularLocation>
</comment>
<dbReference type="EMBL" id="LGFG01000137">
    <property type="protein sequence ID" value="KUK22543.1"/>
    <property type="molecule type" value="Genomic_DNA"/>
</dbReference>
<dbReference type="Pfam" id="PF04039">
    <property type="entry name" value="MnhB"/>
    <property type="match status" value="1"/>
</dbReference>
<proteinExistence type="inferred from homology"/>
<dbReference type="NCBIfam" id="NF009220">
    <property type="entry name" value="PRK12567.1-5"/>
    <property type="match status" value="1"/>
</dbReference>
<comment type="caution">
    <text evidence="9">The sequence shown here is derived from an EMBL/GenBank/DDBJ whole genome shotgun (WGS) entry which is preliminary data.</text>
</comment>
<evidence type="ECO:0000256" key="7">
    <source>
        <dbReference type="SAM" id="Phobius"/>
    </source>
</evidence>
<dbReference type="GO" id="GO:0005886">
    <property type="term" value="C:plasma membrane"/>
    <property type="evidence" value="ECO:0007669"/>
    <property type="project" value="UniProtKB-SubCell"/>
</dbReference>
<reference evidence="9 10" key="1">
    <citation type="journal article" date="2015" name="MBio">
        <title>Genome-Resolved Metagenomic Analysis Reveals Roles for Candidate Phyla and Other Microbial Community Members in Biogeochemical Transformations in Oil Reservoirs.</title>
        <authorList>
            <person name="Hu P."/>
            <person name="Tom L."/>
            <person name="Singh A."/>
            <person name="Thomas B.C."/>
            <person name="Baker B.J."/>
            <person name="Piceno Y.M."/>
            <person name="Andersen G.L."/>
            <person name="Banfield J.F."/>
        </authorList>
    </citation>
    <scope>NUCLEOTIDE SEQUENCE [LARGE SCALE GENOMIC DNA]</scope>
    <source>
        <strain evidence="9">46_26</strain>
    </source>
</reference>
<keyword evidence="4 7" id="KW-0812">Transmembrane</keyword>
<evidence type="ECO:0000256" key="1">
    <source>
        <dbReference type="ARBA" id="ARBA00004651"/>
    </source>
</evidence>
<comment type="similarity">
    <text evidence="2">Belongs to the CPA3 antiporters (TC 2.A.63) subunit B family.</text>
</comment>
<dbReference type="PANTHER" id="PTHR33932">
    <property type="entry name" value="NA(+)/H(+) ANTIPORTER SUBUNIT B"/>
    <property type="match status" value="1"/>
</dbReference>
<protein>
    <submittedName>
        <fullName evidence="9">Na+/H+ antiporter MnhB subunit-related protein</fullName>
    </submittedName>
</protein>
<name>A0A101EPM7_9THEM</name>
<dbReference type="AlphaFoldDB" id="A0A101EPM7"/>